<dbReference type="GO" id="GO:0006203">
    <property type="term" value="P:dGTP catabolic process"/>
    <property type="evidence" value="ECO:0007669"/>
    <property type="project" value="TreeGrafter"/>
</dbReference>
<accession>A0A6C0AKD3</accession>
<dbReference type="PANTHER" id="PTHR11373:SF4">
    <property type="entry name" value="DEOXYNUCLEOSIDE TRIPHOSPHATE TRIPHOSPHOHYDROLASE SAMHD1"/>
    <property type="match status" value="1"/>
</dbReference>
<feature type="domain" description="HD" evidence="1">
    <location>
        <begin position="53"/>
        <end position="196"/>
    </location>
</feature>
<dbReference type="Gene3D" id="1.10.3210.10">
    <property type="entry name" value="Hypothetical protein af1432"/>
    <property type="match status" value="1"/>
</dbReference>
<dbReference type="InterPro" id="IPR050135">
    <property type="entry name" value="dGTPase-like"/>
</dbReference>
<evidence type="ECO:0000313" key="2">
    <source>
        <dbReference type="EMBL" id="QHS80238.1"/>
    </source>
</evidence>
<proteinExistence type="predicted"/>
<dbReference type="InterPro" id="IPR003607">
    <property type="entry name" value="HD/PDEase_dom"/>
</dbReference>
<dbReference type="SMART" id="SM00471">
    <property type="entry name" value="HDc"/>
    <property type="match status" value="1"/>
</dbReference>
<reference evidence="2" key="1">
    <citation type="journal article" date="2020" name="Nature">
        <title>Giant virus diversity and host interactions through global metagenomics.</title>
        <authorList>
            <person name="Schulz F."/>
            <person name="Roux S."/>
            <person name="Paez-Espino D."/>
            <person name="Jungbluth S."/>
            <person name="Walsh D.A."/>
            <person name="Denef V.J."/>
            <person name="McMahon K.D."/>
            <person name="Konstantinidis K.T."/>
            <person name="Eloe-Fadrosh E.A."/>
            <person name="Kyrpides N.C."/>
            <person name="Woyke T."/>
        </authorList>
    </citation>
    <scope>NUCLEOTIDE SEQUENCE</scope>
    <source>
        <strain evidence="2">GVMAG-S-1039698-54</strain>
    </source>
</reference>
<dbReference type="SUPFAM" id="SSF109604">
    <property type="entry name" value="HD-domain/PDEase-like"/>
    <property type="match status" value="1"/>
</dbReference>
<evidence type="ECO:0000259" key="1">
    <source>
        <dbReference type="PROSITE" id="PS51831"/>
    </source>
</evidence>
<dbReference type="EMBL" id="MN740676">
    <property type="protein sequence ID" value="QHS80238.1"/>
    <property type="molecule type" value="Genomic_DNA"/>
</dbReference>
<organism evidence="2">
    <name type="scientific">viral metagenome</name>
    <dbReference type="NCBI Taxonomy" id="1070528"/>
    <lineage>
        <taxon>unclassified sequences</taxon>
        <taxon>metagenomes</taxon>
        <taxon>organismal metagenomes</taxon>
    </lineage>
</organism>
<sequence length="448" mass="52581">MSKLKTIFDPIHGHITITENMRKFIDTPEFQALRWKQQLGVASFIFPSATHSRFEHSIGVSHLAGIMVETIHNQFPTLYLSPKSSESEDEVRNTLWEDIRLAGLLHDIGHGPFSHLYDNWSRELSSYQSEWDHEDRSVRLVKEINRREEIIPKWRIERICEMIVPGKKTFDGNIKWHNQIVANKLCDIDVDKIDYIMRDSYHLGIKCGGEYERLIRQVKIVNYKGKKVLGWPEKLQDEIYSLFQTRYKLHKRFYNHHTTKAIEILLTEGQTELPNMMSSDASVMNSNHNSQEIYTRKLPSMLSEIVFAPTLYKEICNKVQQFKCDRKHTLELLKKINSSSKVYFSIAKIGFSSDCNNPFLNIPYYDINSKTDFPEGYTKQQTEFEVTNHYNYQEIVVRIFIKNNKDLTKEEKKLEKTVITKLTEELNQLKPASPNTLGYVKTQSIFRE</sequence>
<dbReference type="CDD" id="cd00077">
    <property type="entry name" value="HDc"/>
    <property type="match status" value="1"/>
</dbReference>
<name>A0A6C0AKD3_9ZZZZ</name>
<dbReference type="PANTHER" id="PTHR11373">
    <property type="entry name" value="DEOXYNUCLEOSIDE TRIPHOSPHATE TRIPHOSPHOHYDROLASE"/>
    <property type="match status" value="1"/>
</dbReference>
<dbReference type="PROSITE" id="PS51831">
    <property type="entry name" value="HD"/>
    <property type="match status" value="1"/>
</dbReference>
<dbReference type="Pfam" id="PF01966">
    <property type="entry name" value="HD"/>
    <property type="match status" value="1"/>
</dbReference>
<dbReference type="GO" id="GO:0008832">
    <property type="term" value="F:dGTPase activity"/>
    <property type="evidence" value="ECO:0007669"/>
    <property type="project" value="TreeGrafter"/>
</dbReference>
<dbReference type="InterPro" id="IPR006674">
    <property type="entry name" value="HD_domain"/>
</dbReference>
<dbReference type="AlphaFoldDB" id="A0A6C0AKD3"/>
<protein>
    <recommendedName>
        <fullName evidence="1">HD domain-containing protein</fullName>
    </recommendedName>
</protein>